<reference evidence="2 3" key="1">
    <citation type="submission" date="2024-04" db="EMBL/GenBank/DDBJ databases">
        <title>WGS of bacteria from Torrens River.</title>
        <authorList>
            <person name="Wyrsch E.R."/>
            <person name="Drigo B."/>
        </authorList>
    </citation>
    <scope>NUCLEOTIDE SEQUENCE [LARGE SCALE GENOMIC DNA]</scope>
    <source>
        <strain evidence="2 3">TWI391</strain>
    </source>
</reference>
<evidence type="ECO:0000313" key="3">
    <source>
        <dbReference type="Proteomes" id="UP001409291"/>
    </source>
</evidence>
<gene>
    <name evidence="2" type="ORF">ABE541_04485</name>
</gene>
<protein>
    <recommendedName>
        <fullName evidence="4">HTH cro/C1-type domain-containing protein</fullName>
    </recommendedName>
</protein>
<comment type="caution">
    <text evidence="2">The sequence shown here is derived from an EMBL/GenBank/DDBJ whole genome shotgun (WGS) entry which is preliminary data.</text>
</comment>
<accession>A0ABV0BQP1</accession>
<evidence type="ECO:0000313" key="2">
    <source>
        <dbReference type="EMBL" id="MEN5376513.1"/>
    </source>
</evidence>
<organism evidence="2 3">
    <name type="scientific">Sphingobacterium kitahiroshimense</name>
    <dbReference type="NCBI Taxonomy" id="470446"/>
    <lineage>
        <taxon>Bacteria</taxon>
        <taxon>Pseudomonadati</taxon>
        <taxon>Bacteroidota</taxon>
        <taxon>Sphingobacteriia</taxon>
        <taxon>Sphingobacteriales</taxon>
        <taxon>Sphingobacteriaceae</taxon>
        <taxon>Sphingobacterium</taxon>
    </lineage>
</organism>
<dbReference type="Proteomes" id="UP001409291">
    <property type="component" value="Unassembled WGS sequence"/>
</dbReference>
<evidence type="ECO:0008006" key="4">
    <source>
        <dbReference type="Google" id="ProtNLM"/>
    </source>
</evidence>
<feature type="coiled-coil region" evidence="1">
    <location>
        <begin position="70"/>
        <end position="104"/>
    </location>
</feature>
<keyword evidence="1" id="KW-0175">Coiled coil</keyword>
<sequence length="124" mass="14615">MTINIGFIIKKVADDQNLSQSQLATLIDDVQQNVGNDYKRTSLKIDRIFQYSKALNHNFLQYYYNEEPYKTFRERENEAFLSEIKELKEQLEDANKTISLQESHIKTQQELIETQRALIVKLKG</sequence>
<keyword evidence="3" id="KW-1185">Reference proteome</keyword>
<dbReference type="EMBL" id="JBDJNQ010000002">
    <property type="protein sequence ID" value="MEN5376513.1"/>
    <property type="molecule type" value="Genomic_DNA"/>
</dbReference>
<dbReference type="RefSeq" id="WP_346580734.1">
    <property type="nucleotide sequence ID" value="NZ_JBDJNQ010000002.1"/>
</dbReference>
<evidence type="ECO:0000256" key="1">
    <source>
        <dbReference type="SAM" id="Coils"/>
    </source>
</evidence>
<proteinExistence type="predicted"/>
<name>A0ABV0BQP1_9SPHI</name>